<keyword evidence="3 7" id="KW-0805">Transcription regulation</keyword>
<feature type="compositionally biased region" description="Low complexity" evidence="8">
    <location>
        <begin position="457"/>
        <end position="482"/>
    </location>
</feature>
<dbReference type="EMBL" id="SFCI01000427">
    <property type="protein sequence ID" value="TFY79871.1"/>
    <property type="molecule type" value="Genomic_DNA"/>
</dbReference>
<feature type="compositionally biased region" description="Polar residues" evidence="8">
    <location>
        <begin position="532"/>
        <end position="543"/>
    </location>
</feature>
<feature type="compositionally biased region" description="Basic residues" evidence="8">
    <location>
        <begin position="170"/>
        <end position="180"/>
    </location>
</feature>
<comment type="caution">
    <text evidence="9">The sequence shown here is derived from an EMBL/GenBank/DDBJ whole genome shotgun (WGS) entry which is preliminary data.</text>
</comment>
<dbReference type="GO" id="GO:0016251">
    <property type="term" value="F:RNA polymerase II general transcription initiation factor activity"/>
    <property type="evidence" value="ECO:0007669"/>
    <property type="project" value="TreeGrafter"/>
</dbReference>
<evidence type="ECO:0000256" key="5">
    <source>
        <dbReference type="ARBA" id="ARBA00023163"/>
    </source>
</evidence>
<evidence type="ECO:0000256" key="3">
    <source>
        <dbReference type="ARBA" id="ARBA00023015"/>
    </source>
</evidence>
<organism evidence="9 10">
    <name type="scientific">Hericium alpestre</name>
    <dbReference type="NCBI Taxonomy" id="135208"/>
    <lineage>
        <taxon>Eukaryota</taxon>
        <taxon>Fungi</taxon>
        <taxon>Dikarya</taxon>
        <taxon>Basidiomycota</taxon>
        <taxon>Agaricomycotina</taxon>
        <taxon>Agaricomycetes</taxon>
        <taxon>Russulales</taxon>
        <taxon>Hericiaceae</taxon>
        <taxon>Hericium</taxon>
    </lineage>
</organism>
<sequence>MAPAPPGSAILFHPKAKKKQLGTAESRETSSSGSVSPKRPRPVGRPRPPKPEAEKEDAAPALPEGPYTEFNLVSSALNGWKYDVMKFDSRKPVDILRWQAPVKLNRKELRRPETTATDEDLQAKAVGPMLGPDGKPVIGMDGRMVMVDAEGKPIHPRDSTPGSESQKKGPATKKKFQKKTRQVFKIPEATRQLRKEERYPWVMEDATGGEIWQGKMEEVVKAETHAFFMPASNNTFKFVPAHRWYKFHKRPNYHIPDLEEAESLMAMRQKNKDPERWLLHKRNGQGPSAATSALFKAESGGEPVLGGGPSSQRSLGPGGRRLRTVVNGSDSLFGDEDEGEGPRRRKREYGAEADFDEVPYQEEFADDEEKMVQEDEEDEVAKEMEERLQREYMSANKQRDSHVDEDVDEEESQLTGAGKAIKKLMSKLEKNEAYEDDEEENPYASSEEEEEEEEIVSNEPAVQSYLTPSQTSRAASPSQPSQPAAPPRPEGASSPSSRATSPVPNHGGHFVVAKRATSPKAPKPKAMGVNGSRATSPLAQQDGPSGRATSPPSAAKPPSAVTPNGT</sequence>
<dbReference type="Proteomes" id="UP000298061">
    <property type="component" value="Unassembled WGS sequence"/>
</dbReference>
<dbReference type="GO" id="GO:0003677">
    <property type="term" value="F:DNA binding"/>
    <property type="evidence" value="ECO:0007669"/>
    <property type="project" value="UniProtKB-KW"/>
</dbReference>
<gene>
    <name evidence="9" type="ORF">EWM64_g4145</name>
</gene>
<feature type="region of interest" description="Disordered" evidence="8">
    <location>
        <begin position="151"/>
        <end position="180"/>
    </location>
</feature>
<proteinExistence type="inferred from homology"/>
<evidence type="ECO:0000256" key="2">
    <source>
        <dbReference type="ARBA" id="ARBA00005249"/>
    </source>
</evidence>
<keyword evidence="4 7" id="KW-0238">DNA-binding</keyword>
<keyword evidence="5 7" id="KW-0804">Transcription</keyword>
<evidence type="ECO:0000313" key="9">
    <source>
        <dbReference type="EMBL" id="TFY79871.1"/>
    </source>
</evidence>
<dbReference type="GO" id="GO:0005674">
    <property type="term" value="C:transcription factor TFIIF complex"/>
    <property type="evidence" value="ECO:0007669"/>
    <property type="project" value="TreeGrafter"/>
</dbReference>
<feature type="compositionally biased region" description="Basic and acidic residues" evidence="8">
    <location>
        <begin position="49"/>
        <end position="58"/>
    </location>
</feature>
<feature type="compositionally biased region" description="Low complexity" evidence="8">
    <location>
        <begin position="548"/>
        <end position="559"/>
    </location>
</feature>
<dbReference type="AlphaFoldDB" id="A0A4Z0A119"/>
<dbReference type="GO" id="GO:0001096">
    <property type="term" value="F:TFIIF-class transcription factor complex binding"/>
    <property type="evidence" value="ECO:0007669"/>
    <property type="project" value="TreeGrafter"/>
</dbReference>
<name>A0A4Z0A119_9AGAM</name>
<dbReference type="Pfam" id="PF05793">
    <property type="entry name" value="TFIIF_alpha"/>
    <property type="match status" value="1"/>
</dbReference>
<evidence type="ECO:0000256" key="6">
    <source>
        <dbReference type="ARBA" id="ARBA00023242"/>
    </source>
</evidence>
<feature type="compositionally biased region" description="Polar residues" evidence="8">
    <location>
        <begin position="493"/>
        <end position="503"/>
    </location>
</feature>
<feature type="non-terminal residue" evidence="9">
    <location>
        <position position="566"/>
    </location>
</feature>
<feature type="compositionally biased region" description="Acidic residues" evidence="8">
    <location>
        <begin position="351"/>
        <end position="380"/>
    </location>
</feature>
<reference evidence="9 10" key="1">
    <citation type="submission" date="2019-02" db="EMBL/GenBank/DDBJ databases">
        <title>Genome sequencing of the rare red list fungi Hericium alpestre (H. flagellum).</title>
        <authorList>
            <person name="Buettner E."/>
            <person name="Kellner H."/>
        </authorList>
    </citation>
    <scope>NUCLEOTIDE SEQUENCE [LARGE SCALE GENOMIC DNA]</scope>
    <source>
        <strain evidence="9 10">DSM 108284</strain>
    </source>
</reference>
<evidence type="ECO:0000313" key="10">
    <source>
        <dbReference type="Proteomes" id="UP000298061"/>
    </source>
</evidence>
<dbReference type="GO" id="GO:0032968">
    <property type="term" value="P:positive regulation of transcription elongation by RNA polymerase II"/>
    <property type="evidence" value="ECO:0007669"/>
    <property type="project" value="InterPro"/>
</dbReference>
<feature type="compositionally biased region" description="Basic residues" evidence="8">
    <location>
        <begin position="38"/>
        <end position="48"/>
    </location>
</feature>
<dbReference type="GO" id="GO:0006367">
    <property type="term" value="P:transcription initiation at RNA polymerase II promoter"/>
    <property type="evidence" value="ECO:0007669"/>
    <property type="project" value="InterPro"/>
</dbReference>
<feature type="region of interest" description="Disordered" evidence="8">
    <location>
        <begin position="299"/>
        <end position="566"/>
    </location>
</feature>
<dbReference type="PANTHER" id="PTHR13011:SF0">
    <property type="entry name" value="GENERAL TRANSCRIPTION FACTOR IIF SUBUNIT 1"/>
    <property type="match status" value="1"/>
</dbReference>
<evidence type="ECO:0000256" key="1">
    <source>
        <dbReference type="ARBA" id="ARBA00004123"/>
    </source>
</evidence>
<dbReference type="InterPro" id="IPR008851">
    <property type="entry name" value="TFIIF-alpha"/>
</dbReference>
<dbReference type="STRING" id="135208.A0A4Z0A119"/>
<protein>
    <recommendedName>
        <fullName evidence="7">Transcription initiation factor IIF subunit alpha</fullName>
    </recommendedName>
</protein>
<dbReference type="InterPro" id="IPR011039">
    <property type="entry name" value="TFIIF_interaction"/>
</dbReference>
<comment type="function">
    <text evidence="7">TFIIF is a general transcription initiation factor that binds to RNA polymerase II and helps to recruit it to the initiation complex in collaboration with TFIIB. It promotes transcription elongation.</text>
</comment>
<keyword evidence="10" id="KW-1185">Reference proteome</keyword>
<feature type="region of interest" description="Disordered" evidence="8">
    <location>
        <begin position="1"/>
        <end position="67"/>
    </location>
</feature>
<accession>A0A4Z0A119</accession>
<comment type="similarity">
    <text evidence="2 7">Belongs to the TFIIF alpha subunit family.</text>
</comment>
<feature type="compositionally biased region" description="Acidic residues" evidence="8">
    <location>
        <begin position="434"/>
        <end position="456"/>
    </location>
</feature>
<dbReference type="OrthoDB" id="76676at2759"/>
<feature type="compositionally biased region" description="Basic and acidic residues" evidence="8">
    <location>
        <begin position="381"/>
        <end position="390"/>
    </location>
</feature>
<dbReference type="SUPFAM" id="SSF50916">
    <property type="entry name" value="Rap30/74 interaction domains"/>
    <property type="match status" value="1"/>
</dbReference>
<evidence type="ECO:0000256" key="4">
    <source>
        <dbReference type="ARBA" id="ARBA00023125"/>
    </source>
</evidence>
<dbReference type="PANTHER" id="PTHR13011">
    <property type="entry name" value="TFIIF-ALPHA"/>
    <property type="match status" value="1"/>
</dbReference>
<comment type="subcellular location">
    <subcellularLocation>
        <location evidence="1 7">Nucleus</location>
    </subcellularLocation>
</comment>
<evidence type="ECO:0000256" key="8">
    <source>
        <dbReference type="SAM" id="MobiDB-lite"/>
    </source>
</evidence>
<keyword evidence="6 7" id="KW-0539">Nucleus</keyword>
<evidence type="ECO:0000256" key="7">
    <source>
        <dbReference type="RuleBase" id="RU366044"/>
    </source>
</evidence>